<dbReference type="SMART" id="SM00173">
    <property type="entry name" value="RAS"/>
    <property type="match status" value="1"/>
</dbReference>
<dbReference type="PRINTS" id="PR00449">
    <property type="entry name" value="RASTRNSFRMNG"/>
</dbReference>
<dbReference type="GO" id="GO:0035099">
    <property type="term" value="P:hemocyte migration"/>
    <property type="evidence" value="ECO:0007669"/>
    <property type="project" value="UniProtKB-ARBA"/>
</dbReference>
<dbReference type="GO" id="GO:0016020">
    <property type="term" value="C:membrane"/>
    <property type="evidence" value="ECO:0007669"/>
    <property type="project" value="UniProtKB-SubCell"/>
</dbReference>
<dbReference type="GO" id="GO:0003006">
    <property type="term" value="P:developmental process involved in reproduction"/>
    <property type="evidence" value="ECO:0007669"/>
    <property type="project" value="UniProtKB-ARBA"/>
</dbReference>
<accession>A0A7R9AA38</accession>
<keyword evidence="3" id="KW-0342">GTP-binding</keyword>
<dbReference type="Proteomes" id="UP000677054">
    <property type="component" value="Unassembled WGS sequence"/>
</dbReference>
<dbReference type="InterPro" id="IPR003578">
    <property type="entry name" value="Small_GTPase_Rho"/>
</dbReference>
<name>A0A7R9AA38_9CRUS</name>
<dbReference type="InterPro" id="IPR027417">
    <property type="entry name" value="P-loop_NTPase"/>
</dbReference>
<dbReference type="PROSITE" id="PS51419">
    <property type="entry name" value="RAB"/>
    <property type="match status" value="1"/>
</dbReference>
<evidence type="ECO:0000313" key="5">
    <source>
        <dbReference type="EMBL" id="CAD7250325.1"/>
    </source>
</evidence>
<proteinExistence type="predicted"/>
<evidence type="ECO:0000313" key="6">
    <source>
        <dbReference type="Proteomes" id="UP000677054"/>
    </source>
</evidence>
<dbReference type="NCBIfam" id="TIGR00231">
    <property type="entry name" value="small_GTP"/>
    <property type="match status" value="1"/>
</dbReference>
<dbReference type="PANTHER" id="PTHR24072">
    <property type="entry name" value="RHO FAMILY GTPASE"/>
    <property type="match status" value="1"/>
</dbReference>
<dbReference type="GO" id="GO:0035006">
    <property type="term" value="P:melanization defense response"/>
    <property type="evidence" value="ECO:0007669"/>
    <property type="project" value="UniProtKB-ARBA"/>
</dbReference>
<dbReference type="InterPro" id="IPR001806">
    <property type="entry name" value="Small_GTPase"/>
</dbReference>
<evidence type="ECO:0000256" key="1">
    <source>
        <dbReference type="ARBA" id="ARBA00004370"/>
    </source>
</evidence>
<keyword evidence="4" id="KW-0472">Membrane</keyword>
<evidence type="ECO:0000256" key="3">
    <source>
        <dbReference type="ARBA" id="ARBA00023134"/>
    </source>
</evidence>
<gene>
    <name evidence="5" type="ORF">DSTB1V02_LOCUS10105</name>
</gene>
<keyword evidence="2" id="KW-0547">Nucleotide-binding</keyword>
<dbReference type="GO" id="GO:0005525">
    <property type="term" value="F:GTP binding"/>
    <property type="evidence" value="ECO:0007669"/>
    <property type="project" value="UniProtKB-KW"/>
</dbReference>
<dbReference type="Pfam" id="PF00071">
    <property type="entry name" value="Ras"/>
    <property type="match status" value="1"/>
</dbReference>
<evidence type="ECO:0000256" key="4">
    <source>
        <dbReference type="ARBA" id="ARBA00023136"/>
    </source>
</evidence>
<reference evidence="5" key="1">
    <citation type="submission" date="2020-11" db="EMBL/GenBank/DDBJ databases">
        <authorList>
            <person name="Tran Van P."/>
        </authorList>
    </citation>
    <scope>NUCLEOTIDE SEQUENCE</scope>
</reference>
<comment type="subcellular location">
    <subcellularLocation>
        <location evidence="1">Membrane</location>
    </subcellularLocation>
</comment>
<dbReference type="PROSITE" id="PS51421">
    <property type="entry name" value="RAS"/>
    <property type="match status" value="1"/>
</dbReference>
<dbReference type="GO" id="GO:0007264">
    <property type="term" value="P:small GTPase-mediated signal transduction"/>
    <property type="evidence" value="ECO:0007669"/>
    <property type="project" value="InterPro"/>
</dbReference>
<dbReference type="GO" id="GO:0022412">
    <property type="term" value="P:cellular process involved in reproduction in multicellular organism"/>
    <property type="evidence" value="ECO:0007669"/>
    <property type="project" value="UniProtKB-ARBA"/>
</dbReference>
<protein>
    <submittedName>
        <fullName evidence="5">Uncharacterized protein</fullName>
    </submittedName>
</protein>
<dbReference type="EMBL" id="CAJPEV010002788">
    <property type="protein sequence ID" value="CAG0898046.1"/>
    <property type="molecule type" value="Genomic_DNA"/>
</dbReference>
<dbReference type="AlphaFoldDB" id="A0A7R9AA38"/>
<dbReference type="PROSITE" id="PS51420">
    <property type="entry name" value="RHO"/>
    <property type="match status" value="1"/>
</dbReference>
<dbReference type="GO" id="GO:0001667">
    <property type="term" value="P:ameboidal-type cell migration"/>
    <property type="evidence" value="ECO:0007669"/>
    <property type="project" value="UniProtKB-ARBA"/>
</dbReference>
<dbReference type="OrthoDB" id="8830751at2759"/>
<dbReference type="GO" id="GO:0003924">
    <property type="term" value="F:GTPase activity"/>
    <property type="evidence" value="ECO:0007669"/>
    <property type="project" value="InterPro"/>
</dbReference>
<dbReference type="InterPro" id="IPR005225">
    <property type="entry name" value="Small_GTP-bd"/>
</dbReference>
<keyword evidence="6" id="KW-1185">Reference proteome</keyword>
<sequence>MAWMNLSTQVMVDENLVNLCIVDTHGQEYFDRLRLLVYPQTDVLLICFSLVGPWSFENIECKWYPEVRHHCPEAPIILVGTQLDLREDKEMTDKLKKRNTLPISYPQGLAMANKISAVKYLECSALTQEGLKKVFDEATRAGLRRKPMPRQKNKCFIM</sequence>
<dbReference type="FunFam" id="3.40.50.300:FF:002060">
    <property type="entry name" value="Rho family GTPase"/>
    <property type="match status" value="1"/>
</dbReference>
<organism evidence="5">
    <name type="scientific">Darwinula stevensoni</name>
    <dbReference type="NCBI Taxonomy" id="69355"/>
    <lineage>
        <taxon>Eukaryota</taxon>
        <taxon>Metazoa</taxon>
        <taxon>Ecdysozoa</taxon>
        <taxon>Arthropoda</taxon>
        <taxon>Crustacea</taxon>
        <taxon>Oligostraca</taxon>
        <taxon>Ostracoda</taxon>
        <taxon>Podocopa</taxon>
        <taxon>Podocopida</taxon>
        <taxon>Darwinulocopina</taxon>
        <taxon>Darwinuloidea</taxon>
        <taxon>Darwinulidae</taxon>
        <taxon>Darwinula</taxon>
    </lineage>
</organism>
<evidence type="ECO:0000256" key="2">
    <source>
        <dbReference type="ARBA" id="ARBA00022741"/>
    </source>
</evidence>
<dbReference type="SMART" id="SM00175">
    <property type="entry name" value="RAB"/>
    <property type="match status" value="1"/>
</dbReference>
<dbReference type="Gene3D" id="3.40.50.300">
    <property type="entry name" value="P-loop containing nucleotide triphosphate hydrolases"/>
    <property type="match status" value="1"/>
</dbReference>
<dbReference type="SMART" id="SM00174">
    <property type="entry name" value="RHO"/>
    <property type="match status" value="1"/>
</dbReference>
<dbReference type="EMBL" id="LR902305">
    <property type="protein sequence ID" value="CAD7250325.1"/>
    <property type="molecule type" value="Genomic_DNA"/>
</dbReference>
<dbReference type="SUPFAM" id="SSF52540">
    <property type="entry name" value="P-loop containing nucleoside triphosphate hydrolases"/>
    <property type="match status" value="1"/>
</dbReference>